<evidence type="ECO:0000256" key="6">
    <source>
        <dbReference type="ARBA" id="ARBA00012487"/>
    </source>
</evidence>
<evidence type="ECO:0000256" key="14">
    <source>
        <dbReference type="ARBA" id="ARBA00023098"/>
    </source>
</evidence>
<comment type="similarity">
    <text evidence="5 18">Belongs to the CDS family.</text>
</comment>
<keyword evidence="17" id="KW-1208">Phospholipid metabolism</keyword>
<evidence type="ECO:0000256" key="19">
    <source>
        <dbReference type="SAM" id="Phobius"/>
    </source>
</evidence>
<evidence type="ECO:0000256" key="7">
    <source>
        <dbReference type="ARBA" id="ARBA00019373"/>
    </source>
</evidence>
<comment type="catalytic activity">
    <reaction evidence="1 18">
        <text>a 1,2-diacyl-sn-glycero-3-phosphate + CTP + H(+) = a CDP-1,2-diacyl-sn-glycerol + diphosphate</text>
        <dbReference type="Rhea" id="RHEA:16229"/>
        <dbReference type="ChEBI" id="CHEBI:15378"/>
        <dbReference type="ChEBI" id="CHEBI:33019"/>
        <dbReference type="ChEBI" id="CHEBI:37563"/>
        <dbReference type="ChEBI" id="CHEBI:58332"/>
        <dbReference type="ChEBI" id="CHEBI:58608"/>
        <dbReference type="EC" id="2.7.7.41"/>
    </reaction>
</comment>
<dbReference type="PANTHER" id="PTHR46382">
    <property type="entry name" value="PHOSPHATIDATE CYTIDYLYLTRANSFERASE"/>
    <property type="match status" value="1"/>
</dbReference>
<reference evidence="20 21" key="1">
    <citation type="submission" date="2020-08" db="EMBL/GenBank/DDBJ databases">
        <authorList>
            <person name="Liu C."/>
            <person name="Sun Q."/>
        </authorList>
    </citation>
    <scope>NUCLEOTIDE SEQUENCE [LARGE SCALE GENOMIC DNA]</scope>
    <source>
        <strain evidence="20 21">NSJ-61</strain>
    </source>
</reference>
<evidence type="ECO:0000313" key="21">
    <source>
        <dbReference type="Proteomes" id="UP000515856"/>
    </source>
</evidence>
<evidence type="ECO:0000256" key="17">
    <source>
        <dbReference type="ARBA" id="ARBA00023264"/>
    </source>
</evidence>
<keyword evidence="16" id="KW-0594">Phospholipid biosynthesis</keyword>
<feature type="transmembrane region" description="Helical" evidence="19">
    <location>
        <begin position="75"/>
        <end position="92"/>
    </location>
</feature>
<keyword evidence="11 18" id="KW-0812">Transmembrane</keyword>
<evidence type="ECO:0000256" key="16">
    <source>
        <dbReference type="ARBA" id="ARBA00023209"/>
    </source>
</evidence>
<dbReference type="RefSeq" id="WP_117452173.1">
    <property type="nucleotide sequence ID" value="NZ_CP060636.1"/>
</dbReference>
<dbReference type="EC" id="2.7.7.41" evidence="6 18"/>
<keyword evidence="15 19" id="KW-0472">Membrane</keyword>
<dbReference type="Pfam" id="PF01148">
    <property type="entry name" value="CTP_transf_1"/>
    <property type="match status" value="1"/>
</dbReference>
<protein>
    <recommendedName>
        <fullName evidence="7 18">Phosphatidate cytidylyltransferase</fullName>
        <ecNumber evidence="6 18">2.7.7.41</ecNumber>
    </recommendedName>
</protein>
<evidence type="ECO:0000256" key="5">
    <source>
        <dbReference type="ARBA" id="ARBA00010185"/>
    </source>
</evidence>
<feature type="transmembrane region" description="Helical" evidence="19">
    <location>
        <begin position="127"/>
        <end position="146"/>
    </location>
</feature>
<keyword evidence="10 18" id="KW-0808">Transferase</keyword>
<evidence type="ECO:0000256" key="8">
    <source>
        <dbReference type="ARBA" id="ARBA00022475"/>
    </source>
</evidence>
<proteinExistence type="inferred from homology"/>
<dbReference type="InterPro" id="IPR000374">
    <property type="entry name" value="PC_trans"/>
</dbReference>
<comment type="subcellular location">
    <subcellularLocation>
        <location evidence="2">Cell membrane</location>
        <topology evidence="2">Multi-pass membrane protein</topology>
    </subcellularLocation>
</comment>
<dbReference type="KEGG" id="ehn:H9Q80_15960"/>
<dbReference type="PROSITE" id="PS01315">
    <property type="entry name" value="CDS"/>
    <property type="match status" value="1"/>
</dbReference>
<dbReference type="GO" id="GO:0016024">
    <property type="term" value="P:CDP-diacylglycerol biosynthetic process"/>
    <property type="evidence" value="ECO:0007669"/>
    <property type="project" value="UniProtKB-UniPathway"/>
</dbReference>
<evidence type="ECO:0000256" key="9">
    <source>
        <dbReference type="ARBA" id="ARBA00022516"/>
    </source>
</evidence>
<evidence type="ECO:0000256" key="3">
    <source>
        <dbReference type="ARBA" id="ARBA00005119"/>
    </source>
</evidence>
<evidence type="ECO:0000256" key="13">
    <source>
        <dbReference type="ARBA" id="ARBA00022989"/>
    </source>
</evidence>
<organism evidence="20 21">
    <name type="scientific">[Eubacterium] hominis</name>
    <dbReference type="NCBI Taxonomy" id="2764325"/>
    <lineage>
        <taxon>Bacteria</taxon>
        <taxon>Bacillati</taxon>
        <taxon>Bacillota</taxon>
        <taxon>Erysipelotrichia</taxon>
        <taxon>Erysipelotrichales</taxon>
        <taxon>Erysipelotrichaceae</taxon>
        <taxon>Amedibacillus</taxon>
    </lineage>
</organism>
<evidence type="ECO:0000256" key="2">
    <source>
        <dbReference type="ARBA" id="ARBA00004651"/>
    </source>
</evidence>
<sequence length="257" mass="28779">MKTRILTALLILACVIPPLLLGGIWINLLIAFIIIAGGLELLNLTEHKGSWPFIIKPFAMLCVFVLSYGNQKLSVALLGIFVLVFLSIPVFTDTFHAKDGFLCISYITFFYMIAKSFMHIYDMNRMYVWLIIVATYVCDTGAYFCGRFLGKHKLNERISPKKTWEGAIGGWIFGAALSFAFAYFLIPDMSMNHILLASVVMPITGQIGDLAFSAIKRCFKIKDFSDLLPGHGGVLDRVDSLVFNFICFDFILVVLSL</sequence>
<keyword evidence="12 18" id="KW-0548">Nucleotidyltransferase</keyword>
<dbReference type="UniPathway" id="UPA00557">
    <property type="reaction ID" value="UER00614"/>
</dbReference>
<feature type="transmembrane region" description="Helical" evidence="19">
    <location>
        <begin position="167"/>
        <end position="186"/>
    </location>
</feature>
<evidence type="ECO:0000256" key="18">
    <source>
        <dbReference type="RuleBase" id="RU003938"/>
    </source>
</evidence>
<feature type="transmembrane region" description="Helical" evidence="19">
    <location>
        <begin position="51"/>
        <end position="69"/>
    </location>
</feature>
<dbReference type="AlphaFoldDB" id="A0A7G9GLP2"/>
<keyword evidence="14" id="KW-0443">Lipid metabolism</keyword>
<accession>A0A7G9GLP2</accession>
<dbReference type="EMBL" id="CP060636">
    <property type="protein sequence ID" value="QNM11724.1"/>
    <property type="molecule type" value="Genomic_DNA"/>
</dbReference>
<name>A0A7G9GLP2_9FIRM</name>
<feature type="transmembrane region" description="Helical" evidence="19">
    <location>
        <begin position="192"/>
        <end position="212"/>
    </location>
</feature>
<keyword evidence="8" id="KW-1003">Cell membrane</keyword>
<evidence type="ECO:0000256" key="12">
    <source>
        <dbReference type="ARBA" id="ARBA00022695"/>
    </source>
</evidence>
<keyword evidence="13 19" id="KW-1133">Transmembrane helix</keyword>
<comment type="pathway">
    <text evidence="4">Lipid metabolism.</text>
</comment>
<dbReference type="GO" id="GO:0004605">
    <property type="term" value="F:phosphatidate cytidylyltransferase activity"/>
    <property type="evidence" value="ECO:0007669"/>
    <property type="project" value="UniProtKB-EC"/>
</dbReference>
<keyword evidence="9" id="KW-0444">Lipid biosynthesis</keyword>
<evidence type="ECO:0000256" key="4">
    <source>
        <dbReference type="ARBA" id="ARBA00005189"/>
    </source>
</evidence>
<gene>
    <name evidence="20" type="ORF">H9Q80_15960</name>
</gene>
<evidence type="ECO:0000256" key="15">
    <source>
        <dbReference type="ARBA" id="ARBA00023136"/>
    </source>
</evidence>
<evidence type="ECO:0000313" key="20">
    <source>
        <dbReference type="EMBL" id="QNM11724.1"/>
    </source>
</evidence>
<dbReference type="PANTHER" id="PTHR46382:SF1">
    <property type="entry name" value="PHOSPHATIDATE CYTIDYLYLTRANSFERASE"/>
    <property type="match status" value="1"/>
</dbReference>
<feature type="transmembrane region" description="Helical" evidence="19">
    <location>
        <begin position="101"/>
        <end position="121"/>
    </location>
</feature>
<feature type="transmembrane region" description="Helical" evidence="19">
    <location>
        <begin position="6"/>
        <end position="39"/>
    </location>
</feature>
<keyword evidence="21" id="KW-1185">Reference proteome</keyword>
<evidence type="ECO:0000256" key="11">
    <source>
        <dbReference type="ARBA" id="ARBA00022692"/>
    </source>
</evidence>
<evidence type="ECO:0000256" key="1">
    <source>
        <dbReference type="ARBA" id="ARBA00001698"/>
    </source>
</evidence>
<comment type="pathway">
    <text evidence="3 18">Phospholipid metabolism; CDP-diacylglycerol biosynthesis; CDP-diacylglycerol from sn-glycerol 3-phosphate: step 3/3.</text>
</comment>
<dbReference type="Proteomes" id="UP000515856">
    <property type="component" value="Chromosome"/>
</dbReference>
<dbReference type="GO" id="GO:0005886">
    <property type="term" value="C:plasma membrane"/>
    <property type="evidence" value="ECO:0007669"/>
    <property type="project" value="UniProtKB-SubCell"/>
</dbReference>
<evidence type="ECO:0000256" key="10">
    <source>
        <dbReference type="ARBA" id="ARBA00022679"/>
    </source>
</evidence>